<keyword evidence="3" id="KW-1185">Reference proteome</keyword>
<comment type="caution">
    <text evidence="2">The sequence shown here is derived from an EMBL/GenBank/DDBJ whole genome shotgun (WGS) entry which is preliminary data.</text>
</comment>
<evidence type="ECO:0000256" key="1">
    <source>
        <dbReference type="SAM" id="MobiDB-lite"/>
    </source>
</evidence>
<feature type="region of interest" description="Disordered" evidence="1">
    <location>
        <begin position="95"/>
        <end position="119"/>
    </location>
</feature>
<protein>
    <recommendedName>
        <fullName evidence="4">Phage tail assembly protein</fullName>
    </recommendedName>
</protein>
<evidence type="ECO:0000313" key="3">
    <source>
        <dbReference type="Proteomes" id="UP000225379"/>
    </source>
</evidence>
<gene>
    <name evidence="2" type="ORF">CRT60_01790</name>
</gene>
<dbReference type="Proteomes" id="UP000225379">
    <property type="component" value="Unassembled WGS sequence"/>
</dbReference>
<reference evidence="3" key="1">
    <citation type="submission" date="2017-10" db="EMBL/GenBank/DDBJ databases">
        <authorList>
            <person name="Kravchenko I.K."/>
            <person name="Grouzdev D.S."/>
        </authorList>
    </citation>
    <scope>NUCLEOTIDE SEQUENCE [LARGE SCALE GENOMIC DNA]</scope>
    <source>
        <strain evidence="3">B2</strain>
    </source>
</reference>
<evidence type="ECO:0008006" key="4">
    <source>
        <dbReference type="Google" id="ProtNLM"/>
    </source>
</evidence>
<sequence length="119" mass="13134">MSQPTILNLDEFRVSRSVVIGGRERILKNMTVEQFLQAGDIERKLEEAGSDRAQIPILVDVIAGHLEDTPREEILGLDLGQLLVLLAFIRGIDPVGDGQPAERQPGEPRAGKRGSRRAR</sequence>
<dbReference type="AlphaFoldDB" id="A0A2B8BKR7"/>
<organism evidence="2 3">
    <name type="scientific">Azospirillum palustre</name>
    <dbReference type="NCBI Taxonomy" id="2044885"/>
    <lineage>
        <taxon>Bacteria</taxon>
        <taxon>Pseudomonadati</taxon>
        <taxon>Pseudomonadota</taxon>
        <taxon>Alphaproteobacteria</taxon>
        <taxon>Rhodospirillales</taxon>
        <taxon>Azospirillaceae</taxon>
        <taxon>Azospirillum</taxon>
    </lineage>
</organism>
<proteinExistence type="predicted"/>
<dbReference type="EMBL" id="PDKW01000036">
    <property type="protein sequence ID" value="PGH59376.1"/>
    <property type="molecule type" value="Genomic_DNA"/>
</dbReference>
<evidence type="ECO:0000313" key="2">
    <source>
        <dbReference type="EMBL" id="PGH59376.1"/>
    </source>
</evidence>
<name>A0A2B8BKR7_9PROT</name>
<dbReference type="RefSeq" id="WP_098734725.1">
    <property type="nucleotide sequence ID" value="NZ_PDKW01000036.1"/>
</dbReference>
<dbReference type="OrthoDB" id="9922145at2"/>
<accession>A0A2B8BKR7</accession>